<proteinExistence type="predicted"/>
<keyword evidence="3" id="KW-1185">Reference proteome</keyword>
<organism evidence="2 3">
    <name type="scientific">Mycena albidolilacea</name>
    <dbReference type="NCBI Taxonomy" id="1033008"/>
    <lineage>
        <taxon>Eukaryota</taxon>
        <taxon>Fungi</taxon>
        <taxon>Dikarya</taxon>
        <taxon>Basidiomycota</taxon>
        <taxon>Agaricomycotina</taxon>
        <taxon>Agaricomycetes</taxon>
        <taxon>Agaricomycetidae</taxon>
        <taxon>Agaricales</taxon>
        <taxon>Marasmiineae</taxon>
        <taxon>Mycenaceae</taxon>
        <taxon>Mycena</taxon>
    </lineage>
</organism>
<accession>A0AAD6ZM64</accession>
<reference evidence="2" key="1">
    <citation type="submission" date="2023-03" db="EMBL/GenBank/DDBJ databases">
        <title>Massive genome expansion in bonnet fungi (Mycena s.s.) driven by repeated elements and novel gene families across ecological guilds.</title>
        <authorList>
            <consortium name="Lawrence Berkeley National Laboratory"/>
            <person name="Harder C.B."/>
            <person name="Miyauchi S."/>
            <person name="Viragh M."/>
            <person name="Kuo A."/>
            <person name="Thoen E."/>
            <person name="Andreopoulos B."/>
            <person name="Lu D."/>
            <person name="Skrede I."/>
            <person name="Drula E."/>
            <person name="Henrissat B."/>
            <person name="Morin E."/>
            <person name="Kohler A."/>
            <person name="Barry K."/>
            <person name="LaButti K."/>
            <person name="Morin E."/>
            <person name="Salamov A."/>
            <person name="Lipzen A."/>
            <person name="Mereny Z."/>
            <person name="Hegedus B."/>
            <person name="Baldrian P."/>
            <person name="Stursova M."/>
            <person name="Weitz H."/>
            <person name="Taylor A."/>
            <person name="Grigoriev I.V."/>
            <person name="Nagy L.G."/>
            <person name="Martin F."/>
            <person name="Kauserud H."/>
        </authorList>
    </citation>
    <scope>NUCLEOTIDE SEQUENCE</scope>
    <source>
        <strain evidence="2">CBHHK002</strain>
    </source>
</reference>
<dbReference type="Proteomes" id="UP001218218">
    <property type="component" value="Unassembled WGS sequence"/>
</dbReference>
<name>A0AAD6ZM64_9AGAR</name>
<dbReference type="EMBL" id="JARIHO010000040">
    <property type="protein sequence ID" value="KAJ7327961.1"/>
    <property type="molecule type" value="Genomic_DNA"/>
</dbReference>
<evidence type="ECO:0000313" key="2">
    <source>
        <dbReference type="EMBL" id="KAJ7327961.1"/>
    </source>
</evidence>
<sequence>MALYAPPVGCLSALAPSHAPGQPLLQRDQSLPLLSQSETRTVWHRPAAHTAWPACSSPYAIQGTEPTIAAAWYQHFERAPGKAIARGSSSEGGGILNRASQMMLEFTGIASPISRKAGVYGEENAEKISVQNFRDSSEGRKNWAVWKEELIATAAPNFIDTVSATMASSSSSSDSSTTTTSGSDSTTTDNWSDILGSDWRSSSSSSTSSRSEDEDDTDSMLGLHAAGYPDSDDEDSDSTSDTNSAFDSGDDTDDEDEWLDGIGNEFRPRTNYPMNWVRHTLEEMYIERYKMPRNTFPRGPAFMRHVLGTMKDTQPDLFRQELRTRSRSRFANDSNNAQMPVEDQLAIGNASSIQKVTNWAGVEKGTVILVTRRVMTAVLCPGFMSQFVCMPTASEKEKAKDWVESHSCKAWRNGWCMVDSTLVALFDRPFHGIGFHFPRPRFSGIMRAGTAGP</sequence>
<protein>
    <submittedName>
        <fullName evidence="2">Uncharacterized protein</fullName>
    </submittedName>
</protein>
<comment type="caution">
    <text evidence="2">The sequence shown here is derived from an EMBL/GenBank/DDBJ whole genome shotgun (WGS) entry which is preliminary data.</text>
</comment>
<dbReference type="AlphaFoldDB" id="A0AAD6ZM64"/>
<gene>
    <name evidence="2" type="ORF">DFH08DRAFT_816124</name>
</gene>
<feature type="compositionally biased region" description="Acidic residues" evidence="1">
    <location>
        <begin position="248"/>
        <end position="259"/>
    </location>
</feature>
<evidence type="ECO:0000256" key="1">
    <source>
        <dbReference type="SAM" id="MobiDB-lite"/>
    </source>
</evidence>
<evidence type="ECO:0000313" key="3">
    <source>
        <dbReference type="Proteomes" id="UP001218218"/>
    </source>
</evidence>
<feature type="compositionally biased region" description="Low complexity" evidence="1">
    <location>
        <begin position="167"/>
        <end position="209"/>
    </location>
</feature>
<feature type="region of interest" description="Disordered" evidence="1">
    <location>
        <begin position="167"/>
        <end position="265"/>
    </location>
</feature>